<dbReference type="EMBL" id="VOPW01000003">
    <property type="protein sequence ID" value="TXC62081.1"/>
    <property type="molecule type" value="Genomic_DNA"/>
</dbReference>
<dbReference type="AlphaFoldDB" id="A0A5C6TQ07"/>
<comment type="caution">
    <text evidence="2">The sequence shown here is derived from an EMBL/GenBank/DDBJ whole genome shotgun (WGS) entry which is preliminary data.</text>
</comment>
<gene>
    <name evidence="2" type="ORF">FSC37_23180</name>
</gene>
<sequence length="342" mass="35749">MITMNDPRPPVQIAVPDTLMYSGRPDVTGLSTVEYAWTPAAGQAHVAIWYSDENRIVRHLGTAANGSPEAALAAALAATTDPAARATLIRNAPALVPDHLFERLQGVVVDGAAGQKTFRHAVSGSLRVLNVYRIAAESASGARVALTSLPLLIFAVPNADPPPRPVLEIKPAAMADNAAPYAAEVRITLTQGMTEAVQWRLRRSLVGARDVQRMPIVALGTMGAPDDKGRQSALYVDEGPVLISPAAKLKPWLHYFWVAEAQGAPAPGSVAAGRPVPGAWGSPSDPVSVMLVPPLPPAAVTSLAASGSPSTSGGQTNVQLSFTHPHGRRGRTRALQVARDAA</sequence>
<reference evidence="2 3" key="1">
    <citation type="submission" date="2019-08" db="EMBL/GenBank/DDBJ databases">
        <authorList>
            <person name="Khan S.A."/>
            <person name="Jeon C.O."/>
            <person name="Jeong S.E."/>
        </authorList>
    </citation>
    <scope>NUCLEOTIDE SEQUENCE [LARGE SCALE GENOMIC DNA]</scope>
    <source>
        <strain evidence="3">IMCC1728</strain>
    </source>
</reference>
<feature type="region of interest" description="Disordered" evidence="1">
    <location>
        <begin position="301"/>
        <end position="342"/>
    </location>
</feature>
<dbReference type="Proteomes" id="UP000321832">
    <property type="component" value="Unassembled WGS sequence"/>
</dbReference>
<evidence type="ECO:0000313" key="3">
    <source>
        <dbReference type="Proteomes" id="UP000321832"/>
    </source>
</evidence>
<protein>
    <submittedName>
        <fullName evidence="2">Uncharacterized protein</fullName>
    </submittedName>
</protein>
<evidence type="ECO:0000313" key="2">
    <source>
        <dbReference type="EMBL" id="TXC62081.1"/>
    </source>
</evidence>
<feature type="compositionally biased region" description="Polar residues" evidence="1">
    <location>
        <begin position="307"/>
        <end position="322"/>
    </location>
</feature>
<proteinExistence type="predicted"/>
<accession>A0A5C6TQ07</accession>
<organism evidence="2 3">
    <name type="scientific">Piscinibacter aquaticus</name>
    <dbReference type="NCBI Taxonomy" id="392597"/>
    <lineage>
        <taxon>Bacteria</taxon>
        <taxon>Pseudomonadati</taxon>
        <taxon>Pseudomonadota</taxon>
        <taxon>Betaproteobacteria</taxon>
        <taxon>Burkholderiales</taxon>
        <taxon>Sphaerotilaceae</taxon>
        <taxon>Piscinibacter</taxon>
    </lineage>
</organism>
<evidence type="ECO:0000256" key="1">
    <source>
        <dbReference type="SAM" id="MobiDB-lite"/>
    </source>
</evidence>
<keyword evidence="3" id="KW-1185">Reference proteome</keyword>
<name>A0A5C6TQ07_9BURK</name>